<accession>A0A4Q7RP68</accession>
<name>A0A4Q7RP68_9BURK</name>
<keyword evidence="2" id="KW-1185">Reference proteome</keyword>
<organism evidence="1 2">
    <name type="scientific">Cupriavidus agavae</name>
    <dbReference type="NCBI Taxonomy" id="1001822"/>
    <lineage>
        <taxon>Bacteria</taxon>
        <taxon>Pseudomonadati</taxon>
        <taxon>Pseudomonadota</taxon>
        <taxon>Betaproteobacteria</taxon>
        <taxon>Burkholderiales</taxon>
        <taxon>Burkholderiaceae</taxon>
        <taxon>Cupriavidus</taxon>
    </lineage>
</organism>
<dbReference type="Proteomes" id="UP000291078">
    <property type="component" value="Unassembled WGS sequence"/>
</dbReference>
<protein>
    <submittedName>
        <fullName evidence="1">Uncharacterized protein</fullName>
    </submittedName>
</protein>
<gene>
    <name evidence="1" type="ORF">EV147_3882</name>
</gene>
<dbReference type="EMBL" id="SGXM01000006">
    <property type="protein sequence ID" value="RZT35441.1"/>
    <property type="molecule type" value="Genomic_DNA"/>
</dbReference>
<evidence type="ECO:0000313" key="2">
    <source>
        <dbReference type="Proteomes" id="UP000291078"/>
    </source>
</evidence>
<comment type="caution">
    <text evidence="1">The sequence shown here is derived from an EMBL/GenBank/DDBJ whole genome shotgun (WGS) entry which is preliminary data.</text>
</comment>
<proteinExistence type="predicted"/>
<evidence type="ECO:0000313" key="1">
    <source>
        <dbReference type="EMBL" id="RZT35441.1"/>
    </source>
</evidence>
<dbReference type="AlphaFoldDB" id="A0A4Q7RP68"/>
<sequence>MMQKPIEARDCALPHGRYWAIPHEPFPLDGPNGHDEVYPGAECISDGLWVSFVRNSEEVWACNATYAAAHFDCLQIANAPSSPSNA</sequence>
<reference evidence="1 2" key="1">
    <citation type="journal article" date="2015" name="Stand. Genomic Sci.">
        <title>Genomic Encyclopedia of Bacterial and Archaeal Type Strains, Phase III: the genomes of soil and plant-associated and newly described type strains.</title>
        <authorList>
            <person name="Whitman W.B."/>
            <person name="Woyke T."/>
            <person name="Klenk H.P."/>
            <person name="Zhou Y."/>
            <person name="Lilburn T.G."/>
            <person name="Beck B.J."/>
            <person name="De Vos P."/>
            <person name="Vandamme P."/>
            <person name="Eisen J.A."/>
            <person name="Garrity G."/>
            <person name="Hugenholtz P."/>
            <person name="Kyrpides N.C."/>
        </authorList>
    </citation>
    <scope>NUCLEOTIDE SEQUENCE [LARGE SCALE GENOMIC DNA]</scope>
    <source>
        <strain evidence="1 2">ASC-9842</strain>
    </source>
</reference>